<organism evidence="2 3">
    <name type="scientific">Aureobasidium vineae</name>
    <dbReference type="NCBI Taxonomy" id="2773715"/>
    <lineage>
        <taxon>Eukaryota</taxon>
        <taxon>Fungi</taxon>
        <taxon>Dikarya</taxon>
        <taxon>Ascomycota</taxon>
        <taxon>Pezizomycotina</taxon>
        <taxon>Dothideomycetes</taxon>
        <taxon>Dothideomycetidae</taxon>
        <taxon>Dothideales</taxon>
        <taxon>Saccotheciaceae</taxon>
        <taxon>Aureobasidium</taxon>
    </lineage>
</organism>
<sequence length="342" mass="38486">MRKDTEKVKLAHNGKALATMHGFSADDQKRLEQALRASAKTIAPKPIGKDRNALYASHKEQLLTQFQSHWDRSKASDKWTKSSISKILSNYLFDYNKHQGTSKTVSKKKAVRKTHAPKPKASEPKHIVSYLKEDSPPESTVRPLRNLKSPFTFRPINQRSPSPSDRLVKGLSESPFDKPQNSRIDSVLPFTQHSPPDPESEDLEPLSKLAETIVVVRPSSSDPHERTMISFPLWRCQNPVNGRDAAPEFLHDWRDLSFTDFLRQLKAEQALNPGEMVVWGDYNQVLTSNMTFAGAVQEQLQAAPYNDSALNEATFMVVSSKSLASILEGSFANIWSESKMTE</sequence>
<name>A0A9N8JBI9_9PEZI</name>
<proteinExistence type="predicted"/>
<keyword evidence="3" id="KW-1185">Reference proteome</keyword>
<feature type="region of interest" description="Disordered" evidence="1">
    <location>
        <begin position="102"/>
        <end position="204"/>
    </location>
</feature>
<dbReference type="AlphaFoldDB" id="A0A9N8JBI9"/>
<gene>
    <name evidence="2" type="ORF">AWRI4619_LOCUS1021</name>
</gene>
<evidence type="ECO:0000256" key="1">
    <source>
        <dbReference type="SAM" id="MobiDB-lite"/>
    </source>
</evidence>
<comment type="caution">
    <text evidence="2">The sequence shown here is derived from an EMBL/GenBank/DDBJ whole genome shotgun (WGS) entry which is preliminary data.</text>
</comment>
<dbReference type="EMBL" id="CAIJEN010000001">
    <property type="protein sequence ID" value="CAD0082454.1"/>
    <property type="molecule type" value="Genomic_DNA"/>
</dbReference>
<accession>A0A9N8JBI9</accession>
<dbReference type="Proteomes" id="UP000716446">
    <property type="component" value="Unassembled WGS sequence"/>
</dbReference>
<evidence type="ECO:0000313" key="2">
    <source>
        <dbReference type="EMBL" id="CAD0082454.1"/>
    </source>
</evidence>
<feature type="compositionally biased region" description="Basic and acidic residues" evidence="1">
    <location>
        <begin position="120"/>
        <end position="135"/>
    </location>
</feature>
<feature type="compositionally biased region" description="Polar residues" evidence="1">
    <location>
        <begin position="179"/>
        <end position="193"/>
    </location>
</feature>
<reference evidence="2" key="1">
    <citation type="submission" date="2020-06" db="EMBL/GenBank/DDBJ databases">
        <authorList>
            <person name="Onetto C."/>
        </authorList>
    </citation>
    <scope>NUCLEOTIDE SEQUENCE</scope>
</reference>
<feature type="compositionally biased region" description="Basic residues" evidence="1">
    <location>
        <begin position="105"/>
        <end position="118"/>
    </location>
</feature>
<evidence type="ECO:0000313" key="3">
    <source>
        <dbReference type="Proteomes" id="UP000716446"/>
    </source>
</evidence>
<protein>
    <submittedName>
        <fullName evidence="2">Uncharacterized protein</fullName>
    </submittedName>
</protein>